<feature type="domain" description="AB hydrolase-1" evidence="2">
    <location>
        <begin position="94"/>
        <end position="357"/>
    </location>
</feature>
<dbReference type="Gene3D" id="3.40.50.1820">
    <property type="entry name" value="alpha/beta hydrolase"/>
    <property type="match status" value="1"/>
</dbReference>
<gene>
    <name evidence="3" type="ORF">TCAP_00355</name>
</gene>
<dbReference type="InterPro" id="IPR000073">
    <property type="entry name" value="AB_hydrolase_1"/>
</dbReference>
<feature type="signal peptide" evidence="1">
    <location>
        <begin position="1"/>
        <end position="16"/>
    </location>
</feature>
<protein>
    <recommendedName>
        <fullName evidence="2">AB hydrolase-1 domain-containing protein</fullName>
    </recommendedName>
</protein>
<dbReference type="OrthoDB" id="190201at2759"/>
<comment type="caution">
    <text evidence="3">The sequence shown here is derived from an EMBL/GenBank/DDBJ whole genome shotgun (WGS) entry which is preliminary data.</text>
</comment>
<dbReference type="EMBL" id="NRSZ01000065">
    <property type="protein sequence ID" value="PNY29728.1"/>
    <property type="molecule type" value="Genomic_DNA"/>
</dbReference>
<evidence type="ECO:0000313" key="4">
    <source>
        <dbReference type="Proteomes" id="UP000236621"/>
    </source>
</evidence>
<dbReference type="AlphaFoldDB" id="A0A2K3QQC7"/>
<proteinExistence type="predicted"/>
<sequence length="374" mass="40441">MFKSVVLLALASAVAAKHCRNITVPISISARNGVFNIAPPKTEAQVTDFFLELSKQNSNYTQSITNGYKTIKGDYQLAATYCEPDRGSGDTLQILTHGVGFDRSYWDYPFGNYNYSYVNRAIDQGYSTLSWDRLGVGHSTHGDPVSEIQIFLEIAALKELTQLARDGKIRCVEHRFKKIVHLGHSFGSAMTFALTNMYPAISDAIVLTGFSQVPSFIGLFMLGGNFAPVKEIRTLKDRYVEGYVAPKTSIGVHINFFAPGAFDPKMLQAATATGQPAAVGELLTVGSTGATSEFGGPVLVITGERDVPFCGGDCKNAVIINNSAPNLIEMSRTSFKKASAFNATIVPGAGHSLNFEHTSGATYKAILDFIGRHL</sequence>
<dbReference type="SUPFAM" id="SSF53474">
    <property type="entry name" value="alpha/beta-Hydrolases"/>
    <property type="match status" value="1"/>
</dbReference>
<evidence type="ECO:0000313" key="3">
    <source>
        <dbReference type="EMBL" id="PNY29728.1"/>
    </source>
</evidence>
<evidence type="ECO:0000259" key="2">
    <source>
        <dbReference type="Pfam" id="PF12697"/>
    </source>
</evidence>
<dbReference type="STRING" id="45235.A0A2K3QQC7"/>
<keyword evidence="4" id="KW-1185">Reference proteome</keyword>
<accession>A0A2K3QQC7</accession>
<reference evidence="3 4" key="1">
    <citation type="submission" date="2017-08" db="EMBL/GenBank/DDBJ databases">
        <title>Harnessing the power of phylogenomics to disentangle the directionality and signatures of interkingdom host jumping in the parasitic fungal genus Tolypocladium.</title>
        <authorList>
            <person name="Quandt C.A."/>
            <person name="Patterson W."/>
            <person name="Spatafora J.W."/>
        </authorList>
    </citation>
    <scope>NUCLEOTIDE SEQUENCE [LARGE SCALE GENOMIC DNA]</scope>
    <source>
        <strain evidence="3 4">CBS 113982</strain>
    </source>
</reference>
<evidence type="ECO:0000256" key="1">
    <source>
        <dbReference type="SAM" id="SignalP"/>
    </source>
</evidence>
<dbReference type="InterPro" id="IPR029058">
    <property type="entry name" value="AB_hydrolase_fold"/>
</dbReference>
<dbReference type="Proteomes" id="UP000236621">
    <property type="component" value="Unassembled WGS sequence"/>
</dbReference>
<feature type="chain" id="PRO_5014459344" description="AB hydrolase-1 domain-containing protein" evidence="1">
    <location>
        <begin position="17"/>
        <end position="374"/>
    </location>
</feature>
<organism evidence="3 4">
    <name type="scientific">Tolypocladium capitatum</name>
    <dbReference type="NCBI Taxonomy" id="45235"/>
    <lineage>
        <taxon>Eukaryota</taxon>
        <taxon>Fungi</taxon>
        <taxon>Dikarya</taxon>
        <taxon>Ascomycota</taxon>
        <taxon>Pezizomycotina</taxon>
        <taxon>Sordariomycetes</taxon>
        <taxon>Hypocreomycetidae</taxon>
        <taxon>Hypocreales</taxon>
        <taxon>Ophiocordycipitaceae</taxon>
        <taxon>Tolypocladium</taxon>
    </lineage>
</organism>
<dbReference type="Pfam" id="PF12697">
    <property type="entry name" value="Abhydrolase_6"/>
    <property type="match status" value="1"/>
</dbReference>
<name>A0A2K3QQC7_9HYPO</name>
<keyword evidence="1" id="KW-0732">Signal</keyword>